<dbReference type="RefSeq" id="YP_009367425.1">
    <property type="nucleotide sequence ID" value="NC_034709.1"/>
</dbReference>
<keyword evidence="1" id="KW-0812">Transmembrane</keyword>
<name>A0A1W6EGE1_SARMC</name>
<dbReference type="GeneID" id="32884114"/>
<organism evidence="2">
    <name type="scientific">Sarcinofilum mucosum</name>
    <name type="common">Green alga</name>
    <name type="synonym">Pseudoschizomeris mucosa</name>
    <dbReference type="NCBI Taxonomy" id="141643"/>
    <lineage>
        <taxon>Eukaryota</taxon>
        <taxon>Viridiplantae</taxon>
        <taxon>Chlorophyta</taxon>
        <taxon>core chlorophytes</taxon>
        <taxon>Ulvophyceae</taxon>
        <taxon>OUU clade</taxon>
        <taxon>Ulotrichales</taxon>
        <taxon>Sarcinofilaceae</taxon>
        <taxon>Sarcinofilum</taxon>
    </lineage>
</organism>
<dbReference type="EMBL" id="KY407656">
    <property type="protein sequence ID" value="ARK14464.1"/>
    <property type="molecule type" value="Genomic_DNA"/>
</dbReference>
<keyword evidence="2" id="KW-0150">Chloroplast</keyword>
<keyword evidence="2" id="KW-0934">Plastid</keyword>
<gene>
    <name evidence="2" type="primary">orf121</name>
</gene>
<sequence length="121" mass="13238">MASSSASANHDCFDLPASDCFKWNYCSQTVYTVAADPFYGKSYHIASTSNFATSPAAYTLIFATSVFVVGTFSAVIKKIQTGRFFTSAEYSNEIALLVAYKNKTLSQNQAVLLLKKIMICL</sequence>
<dbReference type="AlphaFoldDB" id="A0A1W6EGE1"/>
<keyword evidence="1" id="KW-1133">Transmembrane helix</keyword>
<reference evidence="2" key="1">
    <citation type="journal article" date="2017" name="Sci. Rep.">
        <title>Divergent copies of the large inverted repeat in the chloroplast genomes of ulvophycean green algae.</title>
        <authorList>
            <person name="Turmel M."/>
            <person name="Otis C."/>
            <person name="Lemieux C."/>
        </authorList>
    </citation>
    <scope>NUCLEOTIDE SEQUENCE</scope>
</reference>
<accession>A0A1W6EGE1</accession>
<geneLocation type="chloroplast" evidence="2"/>
<keyword evidence="1" id="KW-0472">Membrane</keyword>
<protein>
    <submittedName>
        <fullName evidence="2">Uncharacterized protein</fullName>
    </submittedName>
</protein>
<feature type="transmembrane region" description="Helical" evidence="1">
    <location>
        <begin position="56"/>
        <end position="76"/>
    </location>
</feature>
<evidence type="ECO:0000313" key="2">
    <source>
        <dbReference type="EMBL" id="ARK14464.1"/>
    </source>
</evidence>
<proteinExistence type="predicted"/>
<evidence type="ECO:0000256" key="1">
    <source>
        <dbReference type="SAM" id="Phobius"/>
    </source>
</evidence>